<dbReference type="InterPro" id="IPR005814">
    <property type="entry name" value="Aminotrans_3"/>
</dbReference>
<dbReference type="GO" id="GO:0008483">
    <property type="term" value="F:transaminase activity"/>
    <property type="evidence" value="ECO:0007669"/>
    <property type="project" value="UniProtKB-KW"/>
</dbReference>
<dbReference type="PANTHER" id="PTHR43713:SF3">
    <property type="entry name" value="GLUTAMATE-1-SEMIALDEHYDE 2,1-AMINOMUTASE 1, CHLOROPLASTIC-RELATED"/>
    <property type="match status" value="1"/>
</dbReference>
<dbReference type="InterPro" id="IPR015424">
    <property type="entry name" value="PyrdxlP-dep_Trfase"/>
</dbReference>
<dbReference type="KEGG" id="acoa:RB602_01885"/>
<gene>
    <name evidence="4" type="ORF">RB602_01885</name>
</gene>
<dbReference type="Proteomes" id="UP001302429">
    <property type="component" value="Chromosome"/>
</dbReference>
<dbReference type="AlphaFoldDB" id="A0AA97F8Z3"/>
<reference evidence="4 5" key="1">
    <citation type="submission" date="2023-10" db="EMBL/GenBank/DDBJ databases">
        <title>Complete genome sequence of a Sphingomonadaceae bacterium.</title>
        <authorList>
            <person name="Yan C."/>
        </authorList>
    </citation>
    <scope>NUCLEOTIDE SEQUENCE [LARGE SCALE GENOMIC DNA]</scope>
    <source>
        <strain evidence="4 5">SCSIO 66989</strain>
    </source>
</reference>
<accession>A0AA97F8Z3</accession>
<dbReference type="Gene3D" id="3.90.1150.10">
    <property type="entry name" value="Aspartate Aminotransferase, domain 1"/>
    <property type="match status" value="1"/>
</dbReference>
<evidence type="ECO:0000256" key="2">
    <source>
        <dbReference type="ARBA" id="ARBA00022898"/>
    </source>
</evidence>
<keyword evidence="5" id="KW-1185">Reference proteome</keyword>
<name>A0AA97F8Z3_9SPHN</name>
<dbReference type="PANTHER" id="PTHR43713">
    <property type="entry name" value="GLUTAMATE-1-SEMIALDEHYDE 2,1-AMINOMUTASE"/>
    <property type="match status" value="1"/>
</dbReference>
<comment type="similarity">
    <text evidence="3">Belongs to the class-III pyridoxal-phosphate-dependent aminotransferase family.</text>
</comment>
<dbReference type="Gene3D" id="3.40.640.10">
    <property type="entry name" value="Type I PLP-dependent aspartate aminotransferase-like (Major domain)"/>
    <property type="match status" value="1"/>
</dbReference>
<proteinExistence type="inferred from homology"/>
<keyword evidence="4" id="KW-0808">Transferase</keyword>
<evidence type="ECO:0000256" key="1">
    <source>
        <dbReference type="ARBA" id="ARBA00001933"/>
    </source>
</evidence>
<dbReference type="InterPro" id="IPR015421">
    <property type="entry name" value="PyrdxlP-dep_Trfase_major"/>
</dbReference>
<dbReference type="RefSeq" id="WP_317082442.1">
    <property type="nucleotide sequence ID" value="NZ_CP136594.1"/>
</dbReference>
<dbReference type="Pfam" id="PF00202">
    <property type="entry name" value="Aminotran_3"/>
    <property type="match status" value="1"/>
</dbReference>
<dbReference type="EMBL" id="CP136594">
    <property type="protein sequence ID" value="WOE75488.1"/>
    <property type="molecule type" value="Genomic_DNA"/>
</dbReference>
<evidence type="ECO:0000313" key="4">
    <source>
        <dbReference type="EMBL" id="WOE75488.1"/>
    </source>
</evidence>
<evidence type="ECO:0000313" key="5">
    <source>
        <dbReference type="Proteomes" id="UP001302429"/>
    </source>
</evidence>
<dbReference type="GO" id="GO:0030170">
    <property type="term" value="F:pyridoxal phosphate binding"/>
    <property type="evidence" value="ECO:0007669"/>
    <property type="project" value="InterPro"/>
</dbReference>
<dbReference type="InterPro" id="IPR015422">
    <property type="entry name" value="PyrdxlP-dep_Trfase_small"/>
</dbReference>
<keyword evidence="2 3" id="KW-0663">Pyridoxal phosphate</keyword>
<keyword evidence="4" id="KW-0032">Aminotransferase</keyword>
<organism evidence="4 5">
    <name type="scientific">Alterisphingorhabdus coralli</name>
    <dbReference type="NCBI Taxonomy" id="3071408"/>
    <lineage>
        <taxon>Bacteria</taxon>
        <taxon>Pseudomonadati</taxon>
        <taxon>Pseudomonadota</taxon>
        <taxon>Alphaproteobacteria</taxon>
        <taxon>Sphingomonadales</taxon>
        <taxon>Sphingomonadaceae</taxon>
        <taxon>Alterisphingorhabdus (ex Yan et al. 2024)</taxon>
    </lineage>
</organism>
<dbReference type="SUPFAM" id="SSF53383">
    <property type="entry name" value="PLP-dependent transferases"/>
    <property type="match status" value="1"/>
</dbReference>
<comment type="cofactor">
    <cofactor evidence="1">
        <name>pyridoxal 5'-phosphate</name>
        <dbReference type="ChEBI" id="CHEBI:597326"/>
    </cofactor>
</comment>
<evidence type="ECO:0000256" key="3">
    <source>
        <dbReference type="RuleBase" id="RU003560"/>
    </source>
</evidence>
<sequence length="399" mass="42894">MSPYPITIDHAEGAMLVDLDGNRYVDLGNDYAVAMSGHSNAVIADAIKAQFDHGLGFGGRSKHETRLAEILQARFPSVERLRFCNSGTEANLYAFLLARAATNRSLFVMIDGGYHGGALSKAMSDDRFFAPFDVITVPYNDVAALEAVFEKHGPQIACFAMELMLNSGGCIVCDEGFAQAAQRLCAKHESILLVDEVMTSRLHVGGLQAHYGIKPDLTTLGKMIGGGFTIGAFGGRADLMRLFDQTQQGAIAHNGSFNNNVMSMIAGYVALTQILTAERIDTANALGDGLRKQLNALCAKHKAPLVWSGQGSVLALHLGTTEPKRFNPPPLSAEIRALFHAHMLDQGFWIAGRGMLALSVETQRAHIDGFADCVERFLVEQSEVLGLVSEALAAKEVAA</sequence>
<protein>
    <submittedName>
        <fullName evidence="4">Aminotransferase class III-fold pyridoxal phosphate-dependent enzyme</fullName>
    </submittedName>
</protein>